<dbReference type="EMBL" id="FYAH01000002">
    <property type="protein sequence ID" value="SMY15936.1"/>
    <property type="molecule type" value="Genomic_DNA"/>
</dbReference>
<accession>A0A1Y6KX38</accession>
<sequence>MCFVLKKIWLSQNIIYVDMKGKVDHPKPLGGGARMVCGVIK</sequence>
<dbReference type="AlphaFoldDB" id="A0A1Y6KX38"/>
<keyword evidence="2" id="KW-1185">Reference proteome</keyword>
<dbReference type="RefSeq" id="WP_268808188.1">
    <property type="nucleotide sequence ID" value="NZ_FYAH01000002.1"/>
</dbReference>
<evidence type="ECO:0000313" key="1">
    <source>
        <dbReference type="EMBL" id="SMY15936.1"/>
    </source>
</evidence>
<reference evidence="2" key="1">
    <citation type="submission" date="2017-06" db="EMBL/GenBank/DDBJ databases">
        <authorList>
            <person name="Rodrigo-Torres L."/>
            <person name="Arahal R. D."/>
            <person name="Lucena T."/>
        </authorList>
    </citation>
    <scope>NUCLEOTIDE SEQUENCE [LARGE SCALE GENOMIC DNA]</scope>
    <source>
        <strain evidence="2">type strain: CECT 9192</strain>
    </source>
</reference>
<evidence type="ECO:0008006" key="3">
    <source>
        <dbReference type="Google" id="ProtNLM"/>
    </source>
</evidence>
<organism evidence="1 2">
    <name type="scientific">Photobacterium aquimaris</name>
    <dbReference type="NCBI Taxonomy" id="512643"/>
    <lineage>
        <taxon>Bacteria</taxon>
        <taxon>Pseudomonadati</taxon>
        <taxon>Pseudomonadota</taxon>
        <taxon>Gammaproteobacteria</taxon>
        <taxon>Vibrionales</taxon>
        <taxon>Vibrionaceae</taxon>
        <taxon>Photobacterium</taxon>
    </lineage>
</organism>
<gene>
    <name evidence="1" type="ORF">PAQU9191_01167</name>
</gene>
<protein>
    <recommendedName>
        <fullName evidence="3">Superoxide dismutase [Cu-Zn]</fullName>
    </recommendedName>
</protein>
<dbReference type="Proteomes" id="UP000196485">
    <property type="component" value="Unassembled WGS sequence"/>
</dbReference>
<evidence type="ECO:0000313" key="2">
    <source>
        <dbReference type="Proteomes" id="UP000196485"/>
    </source>
</evidence>
<name>A0A1Y6KX38_9GAMM</name>
<proteinExistence type="predicted"/>